<dbReference type="RefSeq" id="WP_142642910.1">
    <property type="nucleotide sequence ID" value="NZ_VDGI01000013.1"/>
</dbReference>
<proteinExistence type="predicted"/>
<keyword evidence="3" id="KW-1185">Reference proteome</keyword>
<feature type="domain" description="N-acetyltransferase" evidence="1">
    <location>
        <begin position="3"/>
        <end position="158"/>
    </location>
</feature>
<gene>
    <name evidence="2" type="ORF">FG384_12330</name>
</gene>
<protein>
    <submittedName>
        <fullName evidence="2">GNAT family N-acetyltransferase</fullName>
    </submittedName>
</protein>
<dbReference type="GO" id="GO:0016747">
    <property type="term" value="F:acyltransferase activity, transferring groups other than amino-acyl groups"/>
    <property type="evidence" value="ECO:0007669"/>
    <property type="project" value="InterPro"/>
</dbReference>
<dbReference type="Proteomes" id="UP000316626">
    <property type="component" value="Unassembled WGS sequence"/>
</dbReference>
<dbReference type="Pfam" id="PF00583">
    <property type="entry name" value="Acetyltransf_1"/>
    <property type="match status" value="1"/>
</dbReference>
<dbReference type="Gene3D" id="3.40.630.30">
    <property type="match status" value="1"/>
</dbReference>
<dbReference type="SUPFAM" id="SSF55729">
    <property type="entry name" value="Acyl-CoA N-acyltransferases (Nat)"/>
    <property type="match status" value="1"/>
</dbReference>
<keyword evidence="2" id="KW-0808">Transferase</keyword>
<sequence length="159" mass="18562">MKLFIEKMNEKMANDILNWKYDKPYDFYNNELTDEEMKERLDGSYFALVDEFNELIGFLCIGETAQVPIGNQFGVYTDNFVDMGLGMNPKLVGKGNGFEFCSFIIKFIEEKYKSTPIRLTVAKFNLRAIHLYEKLGFVMENEFSTDFAEFITMVKKDNL</sequence>
<organism evidence="2 3">
    <name type="scientific">Psychrobacillus vulpis</name>
    <dbReference type="NCBI Taxonomy" id="2325572"/>
    <lineage>
        <taxon>Bacteria</taxon>
        <taxon>Bacillati</taxon>
        <taxon>Bacillota</taxon>
        <taxon>Bacilli</taxon>
        <taxon>Bacillales</taxon>
        <taxon>Bacillaceae</taxon>
        <taxon>Psychrobacillus</taxon>
    </lineage>
</organism>
<accession>A0A544TPU9</accession>
<dbReference type="InterPro" id="IPR000182">
    <property type="entry name" value="GNAT_dom"/>
</dbReference>
<evidence type="ECO:0000313" key="2">
    <source>
        <dbReference type="EMBL" id="TQR19432.1"/>
    </source>
</evidence>
<dbReference type="OrthoDB" id="423921at2"/>
<dbReference type="PROSITE" id="PS51186">
    <property type="entry name" value="GNAT"/>
    <property type="match status" value="1"/>
</dbReference>
<name>A0A544TPU9_9BACI</name>
<evidence type="ECO:0000313" key="3">
    <source>
        <dbReference type="Proteomes" id="UP000316626"/>
    </source>
</evidence>
<comment type="caution">
    <text evidence="2">The sequence shown here is derived from an EMBL/GenBank/DDBJ whole genome shotgun (WGS) entry which is preliminary data.</text>
</comment>
<evidence type="ECO:0000259" key="1">
    <source>
        <dbReference type="PROSITE" id="PS51186"/>
    </source>
</evidence>
<dbReference type="EMBL" id="VDGI01000013">
    <property type="protein sequence ID" value="TQR19432.1"/>
    <property type="molecule type" value="Genomic_DNA"/>
</dbReference>
<dbReference type="AlphaFoldDB" id="A0A544TPU9"/>
<reference evidence="2 3" key="1">
    <citation type="submission" date="2019-06" db="EMBL/GenBank/DDBJ databases">
        <title>Psychrobacillus vulpis sp. nov., a new species isolated from feces of a red fox that inhabits in The Tablas de Daimiel Natural Park, Albacete, Spain.</title>
        <authorList>
            <person name="Rodriguez M."/>
            <person name="Reina J.C."/>
            <person name="Bejar V."/>
            <person name="Llamas I."/>
        </authorList>
    </citation>
    <scope>NUCLEOTIDE SEQUENCE [LARGE SCALE GENOMIC DNA]</scope>
    <source>
        <strain evidence="2 3">Z8</strain>
    </source>
</reference>
<dbReference type="InterPro" id="IPR016181">
    <property type="entry name" value="Acyl_CoA_acyltransferase"/>
</dbReference>